<protein>
    <submittedName>
        <fullName evidence="2">Uncharacterized protein</fullName>
    </submittedName>
</protein>
<dbReference type="EnsemblPlants" id="KQK98446">
    <property type="protein sequence ID" value="KQK98446"/>
    <property type="gene ID" value="SETIT_011105mg"/>
</dbReference>
<reference evidence="3" key="1">
    <citation type="journal article" date="2012" name="Nat. Biotechnol.">
        <title>Reference genome sequence of the model plant Setaria.</title>
        <authorList>
            <person name="Bennetzen J.L."/>
            <person name="Schmutz J."/>
            <person name="Wang H."/>
            <person name="Percifield R."/>
            <person name="Hawkins J."/>
            <person name="Pontaroli A.C."/>
            <person name="Estep M."/>
            <person name="Feng L."/>
            <person name="Vaughn J.N."/>
            <person name="Grimwood J."/>
            <person name="Jenkins J."/>
            <person name="Barry K."/>
            <person name="Lindquist E."/>
            <person name="Hellsten U."/>
            <person name="Deshpande S."/>
            <person name="Wang X."/>
            <person name="Wu X."/>
            <person name="Mitros T."/>
            <person name="Triplett J."/>
            <person name="Yang X."/>
            <person name="Ye C.Y."/>
            <person name="Mauro-Herrera M."/>
            <person name="Wang L."/>
            <person name="Li P."/>
            <person name="Sharma M."/>
            <person name="Sharma R."/>
            <person name="Ronald P.C."/>
            <person name="Panaud O."/>
            <person name="Kellogg E.A."/>
            <person name="Brutnell T.P."/>
            <person name="Doust A.N."/>
            <person name="Tuskan G.A."/>
            <person name="Rokhsar D."/>
            <person name="Devos K.M."/>
        </authorList>
    </citation>
    <scope>NUCLEOTIDE SEQUENCE [LARGE SCALE GENOMIC DNA]</scope>
    <source>
        <strain evidence="3">cv. Yugu1</strain>
    </source>
</reference>
<dbReference type="HOGENOM" id="CLU_125176_1_0_1"/>
<organism evidence="2 3">
    <name type="scientific">Setaria italica</name>
    <name type="common">Foxtail millet</name>
    <name type="synonym">Panicum italicum</name>
    <dbReference type="NCBI Taxonomy" id="4555"/>
    <lineage>
        <taxon>Eukaryota</taxon>
        <taxon>Viridiplantae</taxon>
        <taxon>Streptophyta</taxon>
        <taxon>Embryophyta</taxon>
        <taxon>Tracheophyta</taxon>
        <taxon>Spermatophyta</taxon>
        <taxon>Magnoliopsida</taxon>
        <taxon>Liliopsida</taxon>
        <taxon>Poales</taxon>
        <taxon>Poaceae</taxon>
        <taxon>PACMAD clade</taxon>
        <taxon>Panicoideae</taxon>
        <taxon>Panicodae</taxon>
        <taxon>Paniceae</taxon>
        <taxon>Cenchrinae</taxon>
        <taxon>Setaria</taxon>
    </lineage>
</organism>
<dbReference type="eggNOG" id="ENOG502S16S">
    <property type="taxonomic scope" value="Eukaryota"/>
</dbReference>
<dbReference type="Gramene" id="KQK98446">
    <property type="protein sequence ID" value="KQK98446"/>
    <property type="gene ID" value="SETIT_011105mg"/>
</dbReference>
<dbReference type="PANTHER" id="PTHR33872:SF7">
    <property type="entry name" value="OSJNBA0084K11.10-LIKE PROTEIN"/>
    <property type="match status" value="1"/>
</dbReference>
<feature type="region of interest" description="Disordered" evidence="1">
    <location>
        <begin position="1"/>
        <end position="41"/>
    </location>
</feature>
<evidence type="ECO:0000313" key="3">
    <source>
        <dbReference type="Proteomes" id="UP000004995"/>
    </source>
</evidence>
<keyword evidence="3" id="KW-1185">Reference proteome</keyword>
<dbReference type="STRING" id="4555.K3YA63"/>
<evidence type="ECO:0000313" key="2">
    <source>
        <dbReference type="EnsemblPlants" id="KQK98446"/>
    </source>
</evidence>
<sequence>MVEKSRRNGTQPNLSFSTRSKLREIDRPSHPSCHRFPPLQPPKPCFPEARAATTMAAVPVYSITRAEIDEFWRRKEVEEEERRLAADKEAARIKAKALKMEDYVLFEQMIREILEEGNTGGGATMGPAAAGSTEARIIGIKHWWTRSAYAYLNAPALSMDENGGSKHAITYIPQERCTMFFTSTPCQPNSTACAIF</sequence>
<dbReference type="AlphaFoldDB" id="K3YA63"/>
<accession>K3YA63</accession>
<proteinExistence type="predicted"/>
<dbReference type="Proteomes" id="UP000004995">
    <property type="component" value="Unassembled WGS sequence"/>
</dbReference>
<evidence type="ECO:0000256" key="1">
    <source>
        <dbReference type="SAM" id="MobiDB-lite"/>
    </source>
</evidence>
<name>K3YA63_SETIT</name>
<dbReference type="InParanoid" id="K3YA63"/>
<dbReference type="PANTHER" id="PTHR33872">
    <property type="entry name" value="DNA POLYMERASE EPSILON CATALYTIC SUBUNIT A"/>
    <property type="match status" value="1"/>
</dbReference>
<dbReference type="EMBL" id="AGNK02004467">
    <property type="status" value="NOT_ANNOTATED_CDS"/>
    <property type="molecule type" value="Genomic_DNA"/>
</dbReference>
<feature type="compositionally biased region" description="Polar residues" evidence="1">
    <location>
        <begin position="8"/>
        <end position="19"/>
    </location>
</feature>
<dbReference type="OMA" id="ERCTMFF"/>
<reference evidence="2" key="2">
    <citation type="submission" date="2018-08" db="UniProtKB">
        <authorList>
            <consortium name="EnsemblPlants"/>
        </authorList>
    </citation>
    <scope>IDENTIFICATION</scope>
    <source>
        <strain evidence="2">Yugu1</strain>
    </source>
</reference>